<accession>A0ABV0JA99</accession>
<keyword evidence="2" id="KW-1185">Reference proteome</keyword>
<dbReference type="Pfam" id="PF03069">
    <property type="entry name" value="FmdA_AmdA"/>
    <property type="match status" value="2"/>
</dbReference>
<proteinExistence type="predicted"/>
<protein>
    <submittedName>
        <fullName evidence="1">Acetamidase/formamidase family protein</fullName>
    </submittedName>
</protein>
<sequence>MTEHQHDSDQDSSAYAMEFCRDPEVAKLDILAIAETVRDAGNLHVLKATPNTCFWGFFDQSLPPVLTINSGDIVYVEALTHQAGGAPDLMMDQGVRDVYEQVSDRGPGLHIMTGPIAVKDAEPGDTLVVRILKTTPRLPYGANIAAHWGYLYNSFRKERITVYKLDTESGLAQPAFAYDFRERPLYNQPGLIVPPVATHREPIKTHVAIPLRPHFGIMGVAPPQKGRVNSVPPGPFGGNIDNWRMGAGATVYYPVFTPGANFFVGDPHMGQGDGEISGTAIEASMNAWLQISLLKDFPIGSPLLETQSHWITHGFHDDLNQAVLQCADQMLDFLQTKRKMTADEAYALMSVAVDFGITQVVNQRRGCHAALPKQLFLPTPDLPEV</sequence>
<organism evidence="1 2">
    <name type="scientific">Trichocoleus desertorum GB2-A4</name>
    <dbReference type="NCBI Taxonomy" id="2933944"/>
    <lineage>
        <taxon>Bacteria</taxon>
        <taxon>Bacillati</taxon>
        <taxon>Cyanobacteriota</taxon>
        <taxon>Cyanophyceae</taxon>
        <taxon>Leptolyngbyales</taxon>
        <taxon>Trichocoleusaceae</taxon>
        <taxon>Trichocoleus</taxon>
    </lineage>
</organism>
<dbReference type="Gene3D" id="2.60.120.580">
    <property type="entry name" value="Acetamidase/Formamidase-like domains"/>
    <property type="match status" value="2"/>
</dbReference>
<evidence type="ECO:0000313" key="2">
    <source>
        <dbReference type="Proteomes" id="UP001464891"/>
    </source>
</evidence>
<reference evidence="1 2" key="1">
    <citation type="submission" date="2022-04" db="EMBL/GenBank/DDBJ databases">
        <title>Positive selection, recombination, and allopatry shape intraspecific diversity of widespread and dominant cyanobacteria.</title>
        <authorList>
            <person name="Wei J."/>
            <person name="Shu W."/>
            <person name="Hu C."/>
        </authorList>
    </citation>
    <scope>NUCLEOTIDE SEQUENCE [LARGE SCALE GENOMIC DNA]</scope>
    <source>
        <strain evidence="1 2">GB2-A4</strain>
    </source>
</reference>
<dbReference type="EMBL" id="JAMPKM010000010">
    <property type="protein sequence ID" value="MEP0818696.1"/>
    <property type="molecule type" value="Genomic_DNA"/>
</dbReference>
<dbReference type="RefSeq" id="WP_199298943.1">
    <property type="nucleotide sequence ID" value="NZ_JAMPKM010000010.1"/>
</dbReference>
<dbReference type="InterPro" id="IPR004304">
    <property type="entry name" value="FmdA_AmdA"/>
</dbReference>
<dbReference type="Proteomes" id="UP001464891">
    <property type="component" value="Unassembled WGS sequence"/>
</dbReference>
<evidence type="ECO:0000313" key="1">
    <source>
        <dbReference type="EMBL" id="MEP0818696.1"/>
    </source>
</evidence>
<dbReference type="PANTHER" id="PTHR31891">
    <property type="entry name" value="FORMAMIDASE C869.04-RELATED"/>
    <property type="match status" value="1"/>
</dbReference>
<dbReference type="SUPFAM" id="SSF141130">
    <property type="entry name" value="Acetamidase/Formamidase-like"/>
    <property type="match status" value="1"/>
</dbReference>
<comment type="caution">
    <text evidence="1">The sequence shown here is derived from an EMBL/GenBank/DDBJ whole genome shotgun (WGS) entry which is preliminary data.</text>
</comment>
<gene>
    <name evidence="1" type="ORF">NC998_16470</name>
</gene>
<dbReference type="PANTHER" id="PTHR31891:SF1">
    <property type="entry name" value="FORMAMIDASE C869.04-RELATED"/>
    <property type="match status" value="1"/>
</dbReference>
<dbReference type="Gene3D" id="3.10.28.20">
    <property type="entry name" value="Acetamidase/Formamidase-like domains"/>
    <property type="match status" value="1"/>
</dbReference>
<name>A0ABV0JA99_9CYAN</name>